<evidence type="ECO:0000313" key="1">
    <source>
        <dbReference type="EMBL" id="KAL3392514.1"/>
    </source>
</evidence>
<dbReference type="EMBL" id="JBJJXI010000103">
    <property type="protein sequence ID" value="KAL3392514.1"/>
    <property type="molecule type" value="Genomic_DNA"/>
</dbReference>
<keyword evidence="2" id="KW-1185">Reference proteome</keyword>
<reference evidence="1 2" key="1">
    <citation type="journal article" date="2024" name="bioRxiv">
        <title>A reference genome for Trichogramma kaykai: A tiny desert-dwelling parasitoid wasp with competing sex-ratio distorters.</title>
        <authorList>
            <person name="Culotta J."/>
            <person name="Lindsey A.R."/>
        </authorList>
    </citation>
    <scope>NUCLEOTIDE SEQUENCE [LARGE SCALE GENOMIC DNA]</scope>
    <source>
        <strain evidence="1 2">KSX58</strain>
    </source>
</reference>
<dbReference type="Proteomes" id="UP001627154">
    <property type="component" value="Unassembled WGS sequence"/>
</dbReference>
<accession>A0ABD2WIH9</accession>
<protein>
    <submittedName>
        <fullName evidence="1">Uncharacterized protein</fullName>
    </submittedName>
</protein>
<sequence length="132" mass="15024">MQFCTFITMNNKCTRPGTDKVFTASANISREECLHAAAATTAAMAAMEKPNTLAYTYNVVVAAPHVGAARDVFIRVIVWDRRGLRVVRCWQYKKKHRRRAHTYACYIRCAVVGSSGTVVATDRRHRRPRRHE</sequence>
<name>A0ABD2WIH9_9HYME</name>
<comment type="caution">
    <text evidence="1">The sequence shown here is derived from an EMBL/GenBank/DDBJ whole genome shotgun (WGS) entry which is preliminary data.</text>
</comment>
<gene>
    <name evidence="1" type="ORF">TKK_012835</name>
</gene>
<evidence type="ECO:0000313" key="2">
    <source>
        <dbReference type="Proteomes" id="UP001627154"/>
    </source>
</evidence>
<dbReference type="AlphaFoldDB" id="A0ABD2WIH9"/>
<organism evidence="1 2">
    <name type="scientific">Trichogramma kaykai</name>
    <dbReference type="NCBI Taxonomy" id="54128"/>
    <lineage>
        <taxon>Eukaryota</taxon>
        <taxon>Metazoa</taxon>
        <taxon>Ecdysozoa</taxon>
        <taxon>Arthropoda</taxon>
        <taxon>Hexapoda</taxon>
        <taxon>Insecta</taxon>
        <taxon>Pterygota</taxon>
        <taxon>Neoptera</taxon>
        <taxon>Endopterygota</taxon>
        <taxon>Hymenoptera</taxon>
        <taxon>Apocrita</taxon>
        <taxon>Proctotrupomorpha</taxon>
        <taxon>Chalcidoidea</taxon>
        <taxon>Trichogrammatidae</taxon>
        <taxon>Trichogramma</taxon>
    </lineage>
</organism>
<proteinExistence type="predicted"/>